<dbReference type="GeneID" id="39747721"/>
<keyword evidence="2" id="KW-0472">Membrane</keyword>
<sequence length="1208" mass="136752">MNIFTRCIFLYSFILVYVACANDNNQSNNTDEGGGKDKPGKNGFDFSQLGNILNSLNGKGGKGGNSNDNNASFDILSNLLNPKGSSNGGLENLMNLFNNVSNKGTANSKDANGNSNLNNIDMGKMMDMLKQFSGTSKGGAQGNSNNTGGDGKKANYMDSFGDLLNMMNANSNTKGSNGKDGEKGSNPLEHLNSLFGNIDGKGSKNPMENITKLLGSLGANKGGADGKGANPLEHLTSMLGSLGANKGGADGKGANPLEHLTSLLGNLGANKGGADGKGANPLEHLTSLLGNLGANKGGADGKGANPLEHLTSLLGNIGGAEGGNKKLMEGIQSLFGNFLNGEKNKNAPYSLDKSVMDGSRNKESILLEYSKNERDILIELQNLINKNKGNNKEINEKNAKLRTFFSTLKDKYNPYSYERKILNDITNEEDIKNKYNIDDNFENQIYVNGNSGSVDYEEMSEAEKEKKTGMFDDINEFDDNDSVESGSINSHLLRKNKLENEKLLRGLITGESDNLHECNCASSKTKNCIFSYINYNNLEYMLNNLNIDVKSMVKKYSIDHALTDNSNSRSKNAVVPFQKSESFLIPLPPLDAKADVRNTSKYVLRVPRVLFLATKKAFSTSMDRYFFNLYDIMESQLKWNTYIWGYGFKYYPLFFSKNLHTLLHNYDKQIGSEPFDIIFVHNSFVSNYYNHYFFLKSMPRMTTLIFMNDGWDNNVKNSYLNLFPHIFFQNQVNIFEYSPLNNIDIEEEKRKLTNSLWNKVSINNSNEVITNKHKKKKGSKKSASSSSSQGGKDEKKKNESNKNKEKDGSDSNSGEINGEYSSSNLDEYDEDENEKTLWAFLPHGVNPCCLDKFENFFEIKEDNHSNDGSNKMIVSPTFYYDQARKMKKKNTPKLELSYSLLDVFLSSCTYKDTVPNFLNNIHRDIDILYLYNTTSSNYNDFLIQKIMDYIYNKNMNNLKDRIQKYEYDLYYWKVWGLQTTHKLIKNKLKEYRNILRRSKICIISSKFAGMLNKMVIDALFNGCVVITDKSHNKDINKYIITTRIPYEYYEIPDLIYNNENMNSLAKDMIDKINVTLNEVNKGKRDQMKLEAFKTIMNTYTYQGVILNWIIPTLYFHYNKEKYELVNNYFVLPQYFENVISKSLKSTSAQREKIIANIDLSLQEDLIMNNNEVATWCIIWILIFAVIVFYLLRNSNLLSSLFKQRKLHL</sequence>
<feature type="compositionally biased region" description="Polar residues" evidence="1">
    <location>
        <begin position="810"/>
        <end position="825"/>
    </location>
</feature>
<feature type="region of interest" description="Disordered" evidence="1">
    <location>
        <begin position="768"/>
        <end position="827"/>
    </location>
</feature>
<keyword evidence="2" id="KW-1133">Transmembrane helix</keyword>
<feature type="transmembrane region" description="Helical" evidence="2">
    <location>
        <begin position="1172"/>
        <end position="1191"/>
    </location>
</feature>
<organism evidence="4 5">
    <name type="scientific">Plasmodium gonderi</name>
    <dbReference type="NCBI Taxonomy" id="77519"/>
    <lineage>
        <taxon>Eukaryota</taxon>
        <taxon>Sar</taxon>
        <taxon>Alveolata</taxon>
        <taxon>Apicomplexa</taxon>
        <taxon>Aconoidasida</taxon>
        <taxon>Haemosporida</taxon>
        <taxon>Plasmodiidae</taxon>
        <taxon>Plasmodium</taxon>
        <taxon>Plasmodium (Plasmodium)</taxon>
    </lineage>
</organism>
<reference evidence="5" key="1">
    <citation type="submission" date="2017-04" db="EMBL/GenBank/DDBJ databases">
        <title>Plasmodium gonderi genome.</title>
        <authorList>
            <person name="Arisue N."/>
            <person name="Honma H."/>
            <person name="Kawai S."/>
            <person name="Tougan T."/>
            <person name="Tanabe K."/>
            <person name="Horii T."/>
        </authorList>
    </citation>
    <scope>NUCLEOTIDE SEQUENCE [LARGE SCALE GENOMIC DNA]</scope>
    <source>
        <strain evidence="5">ATCC 30045</strain>
    </source>
</reference>
<accession>A0A1Y1JKR1</accession>
<feature type="chain" id="PRO_5012801751" description="Golgi protein 2" evidence="3">
    <location>
        <begin position="22"/>
        <end position="1208"/>
    </location>
</feature>
<evidence type="ECO:0000256" key="1">
    <source>
        <dbReference type="SAM" id="MobiDB-lite"/>
    </source>
</evidence>
<feature type="compositionally biased region" description="Low complexity" evidence="1">
    <location>
        <begin position="781"/>
        <end position="790"/>
    </location>
</feature>
<dbReference type="EMBL" id="BDQF01000010">
    <property type="protein sequence ID" value="GAW81003.1"/>
    <property type="molecule type" value="Genomic_DNA"/>
</dbReference>
<feature type="signal peptide" evidence="3">
    <location>
        <begin position="1"/>
        <end position="21"/>
    </location>
</feature>
<comment type="caution">
    <text evidence="4">The sequence shown here is derived from an EMBL/GenBank/DDBJ whole genome shotgun (WGS) entry which is preliminary data.</text>
</comment>
<dbReference type="OMA" id="QGHNDGD"/>
<dbReference type="AlphaFoldDB" id="A0A1Y1JKR1"/>
<feature type="compositionally biased region" description="Basic residues" evidence="1">
    <location>
        <begin position="771"/>
        <end position="780"/>
    </location>
</feature>
<evidence type="ECO:0000256" key="2">
    <source>
        <dbReference type="SAM" id="Phobius"/>
    </source>
</evidence>
<protein>
    <recommendedName>
        <fullName evidence="6">Golgi protein 2</fullName>
    </recommendedName>
</protein>
<name>A0A1Y1JKR1_PLAGO</name>
<evidence type="ECO:0000313" key="5">
    <source>
        <dbReference type="Proteomes" id="UP000195521"/>
    </source>
</evidence>
<dbReference type="OrthoDB" id="377580at2759"/>
<dbReference type="Proteomes" id="UP000195521">
    <property type="component" value="Unassembled WGS sequence"/>
</dbReference>
<dbReference type="RefSeq" id="XP_028543592.1">
    <property type="nucleotide sequence ID" value="XM_028687791.1"/>
</dbReference>
<evidence type="ECO:0000313" key="4">
    <source>
        <dbReference type="EMBL" id="GAW81003.1"/>
    </source>
</evidence>
<evidence type="ECO:0000256" key="3">
    <source>
        <dbReference type="SAM" id="SignalP"/>
    </source>
</evidence>
<evidence type="ECO:0008006" key="6">
    <source>
        <dbReference type="Google" id="ProtNLM"/>
    </source>
</evidence>
<feature type="compositionally biased region" description="Basic and acidic residues" evidence="1">
    <location>
        <begin position="791"/>
        <end position="809"/>
    </location>
</feature>
<keyword evidence="5" id="KW-1185">Reference proteome</keyword>
<gene>
    <name evidence="4" type="ORF">PGO_092030</name>
</gene>
<keyword evidence="3" id="KW-0732">Signal</keyword>
<keyword evidence="2" id="KW-0812">Transmembrane</keyword>
<proteinExistence type="predicted"/>